<evidence type="ECO:0000256" key="5">
    <source>
        <dbReference type="ARBA" id="ARBA00022741"/>
    </source>
</evidence>
<proteinExistence type="inferred from homology"/>
<dbReference type="Pfam" id="PF00288">
    <property type="entry name" value="GHMP_kinases_N"/>
    <property type="match status" value="1"/>
</dbReference>
<dbReference type="PIRSF" id="PIRSF010376">
    <property type="entry name" value="IspE"/>
    <property type="match status" value="1"/>
</dbReference>
<evidence type="ECO:0000256" key="1">
    <source>
        <dbReference type="ARBA" id="ARBA00009684"/>
    </source>
</evidence>
<feature type="domain" description="GHMP kinase N-terminal" evidence="11">
    <location>
        <begin position="81"/>
        <end position="150"/>
    </location>
</feature>
<keyword evidence="5 10" id="KW-0547">Nucleotide-binding</keyword>
<dbReference type="InterPro" id="IPR036554">
    <property type="entry name" value="GHMP_kinase_C_sf"/>
</dbReference>
<keyword evidence="7 10" id="KW-0067">ATP-binding</keyword>
<protein>
    <recommendedName>
        <fullName evidence="3 10">4-diphosphocytidyl-2-C-methyl-D-erythritol kinase</fullName>
        <shortName evidence="10">CMK</shortName>
        <ecNumber evidence="2 10">2.7.1.148</ecNumber>
    </recommendedName>
    <alternativeName>
        <fullName evidence="9 10">4-(cytidine-5'-diphospho)-2-C-methyl-D-erythritol kinase</fullName>
    </alternativeName>
</protein>
<evidence type="ECO:0000256" key="10">
    <source>
        <dbReference type="HAMAP-Rule" id="MF_00061"/>
    </source>
</evidence>
<evidence type="ECO:0000313" key="14">
    <source>
        <dbReference type="Proteomes" id="UP000249185"/>
    </source>
</evidence>
<feature type="active site" evidence="10">
    <location>
        <position position="24"/>
    </location>
</feature>
<comment type="function">
    <text evidence="10">Catalyzes the phosphorylation of the position 2 hydroxy group of 4-diphosphocytidyl-2C-methyl-D-erythritol.</text>
</comment>
<keyword evidence="6 10" id="KW-0418">Kinase</keyword>
<dbReference type="GO" id="GO:0005524">
    <property type="term" value="F:ATP binding"/>
    <property type="evidence" value="ECO:0007669"/>
    <property type="project" value="UniProtKB-UniRule"/>
</dbReference>
<dbReference type="UniPathway" id="UPA00056">
    <property type="reaction ID" value="UER00094"/>
</dbReference>
<feature type="domain" description="GHMP kinase C-terminal" evidence="12">
    <location>
        <begin position="215"/>
        <end position="276"/>
    </location>
</feature>
<dbReference type="NCBIfam" id="NF011202">
    <property type="entry name" value="PRK14608.1"/>
    <property type="match status" value="1"/>
</dbReference>
<evidence type="ECO:0000313" key="13">
    <source>
        <dbReference type="EMBL" id="PZQ52223.1"/>
    </source>
</evidence>
<organism evidence="13 14">
    <name type="scientific">Rhodovulum sulfidophilum</name>
    <name type="common">Rhodobacter sulfidophilus</name>
    <dbReference type="NCBI Taxonomy" id="35806"/>
    <lineage>
        <taxon>Bacteria</taxon>
        <taxon>Pseudomonadati</taxon>
        <taxon>Pseudomonadota</taxon>
        <taxon>Alphaproteobacteria</taxon>
        <taxon>Rhodobacterales</taxon>
        <taxon>Paracoccaceae</taxon>
        <taxon>Rhodovulum</taxon>
    </lineage>
</organism>
<evidence type="ECO:0000259" key="12">
    <source>
        <dbReference type="Pfam" id="PF08544"/>
    </source>
</evidence>
<keyword evidence="8 10" id="KW-0414">Isoprene biosynthesis</keyword>
<keyword evidence="4 10" id="KW-0808">Transferase</keyword>
<dbReference type="Gene3D" id="3.30.230.10">
    <property type="match status" value="1"/>
</dbReference>
<evidence type="ECO:0000256" key="6">
    <source>
        <dbReference type="ARBA" id="ARBA00022777"/>
    </source>
</evidence>
<dbReference type="NCBIfam" id="TIGR00154">
    <property type="entry name" value="ispE"/>
    <property type="match status" value="1"/>
</dbReference>
<feature type="binding site" evidence="10">
    <location>
        <begin position="104"/>
        <end position="114"/>
    </location>
    <ligand>
        <name>ATP</name>
        <dbReference type="ChEBI" id="CHEBI:30616"/>
    </ligand>
</feature>
<dbReference type="InterPro" id="IPR014721">
    <property type="entry name" value="Ribsml_uS5_D2-typ_fold_subgr"/>
</dbReference>
<feature type="active site" evidence="10">
    <location>
        <position position="143"/>
    </location>
</feature>
<comment type="pathway">
    <text evidence="10">Isoprenoid biosynthesis; isopentenyl diphosphate biosynthesis via DXP pathway; isopentenyl diphosphate from 1-deoxy-D-xylulose 5-phosphate: step 3/6.</text>
</comment>
<dbReference type="SUPFAM" id="SSF54211">
    <property type="entry name" value="Ribosomal protein S5 domain 2-like"/>
    <property type="match status" value="1"/>
</dbReference>
<comment type="similarity">
    <text evidence="1 10">Belongs to the GHMP kinase family. IspE subfamily.</text>
</comment>
<dbReference type="InterPro" id="IPR013750">
    <property type="entry name" value="GHMP_kinase_C_dom"/>
</dbReference>
<comment type="caution">
    <text evidence="13">The sequence shown here is derived from an EMBL/GenBank/DDBJ whole genome shotgun (WGS) entry which is preliminary data.</text>
</comment>
<dbReference type="GO" id="GO:0050515">
    <property type="term" value="F:4-(cytidine 5'-diphospho)-2-C-methyl-D-erythritol kinase activity"/>
    <property type="evidence" value="ECO:0007669"/>
    <property type="project" value="UniProtKB-UniRule"/>
</dbReference>
<dbReference type="InterPro" id="IPR020568">
    <property type="entry name" value="Ribosomal_Su5_D2-typ_SF"/>
</dbReference>
<dbReference type="HAMAP" id="MF_00061">
    <property type="entry name" value="IspE"/>
    <property type="match status" value="1"/>
</dbReference>
<dbReference type="InterPro" id="IPR006204">
    <property type="entry name" value="GHMP_kinase_N_dom"/>
</dbReference>
<dbReference type="Gene3D" id="3.30.70.890">
    <property type="entry name" value="GHMP kinase, C-terminal domain"/>
    <property type="match status" value="1"/>
</dbReference>
<evidence type="ECO:0000256" key="3">
    <source>
        <dbReference type="ARBA" id="ARBA00017473"/>
    </source>
</evidence>
<reference evidence="13 14" key="1">
    <citation type="submission" date="2017-08" db="EMBL/GenBank/DDBJ databases">
        <title>Infants hospitalized years apart are colonized by the same room-sourced microbial strains.</title>
        <authorList>
            <person name="Brooks B."/>
            <person name="Olm M.R."/>
            <person name="Firek B.A."/>
            <person name="Baker R."/>
            <person name="Thomas B.C."/>
            <person name="Morowitz M.J."/>
            <person name="Banfield J.F."/>
        </authorList>
    </citation>
    <scope>NUCLEOTIDE SEQUENCE [LARGE SCALE GENOMIC DNA]</scope>
    <source>
        <strain evidence="13">S2_005_002_R2_34</strain>
    </source>
</reference>
<sequence length="284" mass="28515">MPGHLPDPIALVAPARVRERARAKVNLCLHVTGRRTDGYHLLDSLVTFAEVGDEITAEPAPAPGLVIDGPFAAGLDAGPDNLVLRAARAMGGGGAAIRLTKNLPVASGIGGGSADAAATLRALARLRGAPLPEPAAVLALGADVPVCLAGQPTRMSGIGEVLEPLALPSCAMVLVNPGVAVPTGAVFARLARRDNPPLPAPGALPDAAALFAYLRATRNDLEPAARDIAPEIDRALTALAGQPGCALARMSGSGATCFGLFATAAEAEAAAAGIRAAEPGWWVA</sequence>
<dbReference type="GO" id="GO:0019288">
    <property type="term" value="P:isopentenyl diphosphate biosynthetic process, methylerythritol 4-phosphate pathway"/>
    <property type="evidence" value="ECO:0007669"/>
    <property type="project" value="UniProtKB-UniRule"/>
</dbReference>
<dbReference type="EC" id="2.7.1.148" evidence="2 10"/>
<dbReference type="EMBL" id="QFPW01000001">
    <property type="protein sequence ID" value="PZQ52223.1"/>
    <property type="molecule type" value="Genomic_DNA"/>
</dbReference>
<dbReference type="Proteomes" id="UP000249185">
    <property type="component" value="Unassembled WGS sequence"/>
</dbReference>
<evidence type="ECO:0000256" key="8">
    <source>
        <dbReference type="ARBA" id="ARBA00023229"/>
    </source>
</evidence>
<evidence type="ECO:0000256" key="4">
    <source>
        <dbReference type="ARBA" id="ARBA00022679"/>
    </source>
</evidence>
<evidence type="ECO:0000259" key="11">
    <source>
        <dbReference type="Pfam" id="PF00288"/>
    </source>
</evidence>
<evidence type="ECO:0000256" key="7">
    <source>
        <dbReference type="ARBA" id="ARBA00022840"/>
    </source>
</evidence>
<dbReference type="AlphaFoldDB" id="A0A2W5QBT4"/>
<dbReference type="PANTHER" id="PTHR43527">
    <property type="entry name" value="4-DIPHOSPHOCYTIDYL-2-C-METHYL-D-ERYTHRITOL KINASE, CHLOROPLASTIC"/>
    <property type="match status" value="1"/>
</dbReference>
<dbReference type="GO" id="GO:0016114">
    <property type="term" value="P:terpenoid biosynthetic process"/>
    <property type="evidence" value="ECO:0007669"/>
    <property type="project" value="UniProtKB-UniRule"/>
</dbReference>
<dbReference type="InterPro" id="IPR004424">
    <property type="entry name" value="IspE"/>
</dbReference>
<name>A0A2W5QBT4_RHOSU</name>
<comment type="catalytic activity">
    <reaction evidence="10">
        <text>4-CDP-2-C-methyl-D-erythritol + ATP = 4-CDP-2-C-methyl-D-erythritol 2-phosphate + ADP + H(+)</text>
        <dbReference type="Rhea" id="RHEA:18437"/>
        <dbReference type="ChEBI" id="CHEBI:15378"/>
        <dbReference type="ChEBI" id="CHEBI:30616"/>
        <dbReference type="ChEBI" id="CHEBI:57823"/>
        <dbReference type="ChEBI" id="CHEBI:57919"/>
        <dbReference type="ChEBI" id="CHEBI:456216"/>
        <dbReference type="EC" id="2.7.1.148"/>
    </reaction>
</comment>
<evidence type="ECO:0000256" key="2">
    <source>
        <dbReference type="ARBA" id="ARBA00012052"/>
    </source>
</evidence>
<evidence type="ECO:0000256" key="9">
    <source>
        <dbReference type="ARBA" id="ARBA00032554"/>
    </source>
</evidence>
<dbReference type="SUPFAM" id="SSF55060">
    <property type="entry name" value="GHMP Kinase, C-terminal domain"/>
    <property type="match status" value="1"/>
</dbReference>
<accession>A0A2W5QBT4</accession>
<gene>
    <name evidence="10" type="primary">ispE</name>
    <name evidence="13" type="ORF">DI556_00735</name>
</gene>
<dbReference type="PANTHER" id="PTHR43527:SF2">
    <property type="entry name" value="4-DIPHOSPHOCYTIDYL-2-C-METHYL-D-ERYTHRITOL KINASE, CHLOROPLASTIC"/>
    <property type="match status" value="1"/>
</dbReference>
<dbReference type="Pfam" id="PF08544">
    <property type="entry name" value="GHMP_kinases_C"/>
    <property type="match status" value="1"/>
</dbReference>